<evidence type="ECO:0008006" key="5">
    <source>
        <dbReference type="Google" id="ProtNLM"/>
    </source>
</evidence>
<dbReference type="Gene3D" id="1.25.40.20">
    <property type="entry name" value="Ankyrin repeat-containing domain"/>
    <property type="match status" value="1"/>
</dbReference>
<dbReference type="InterPro" id="IPR036047">
    <property type="entry name" value="F-box-like_dom_sf"/>
</dbReference>
<dbReference type="SUPFAM" id="SSF48403">
    <property type="entry name" value="Ankyrin repeat"/>
    <property type="match status" value="1"/>
</dbReference>
<keyword evidence="4" id="KW-1185">Reference proteome</keyword>
<gene>
    <name evidence="3" type="ORF">B0H66DRAFT_631916</name>
</gene>
<dbReference type="PROSITE" id="PS50088">
    <property type="entry name" value="ANK_REPEAT"/>
    <property type="match status" value="1"/>
</dbReference>
<feature type="compositionally biased region" description="Polar residues" evidence="2">
    <location>
        <begin position="8"/>
        <end position="20"/>
    </location>
</feature>
<dbReference type="InterPro" id="IPR002110">
    <property type="entry name" value="Ankyrin_rpt"/>
</dbReference>
<organism evidence="3 4">
    <name type="scientific">Apodospora peruviana</name>
    <dbReference type="NCBI Taxonomy" id="516989"/>
    <lineage>
        <taxon>Eukaryota</taxon>
        <taxon>Fungi</taxon>
        <taxon>Dikarya</taxon>
        <taxon>Ascomycota</taxon>
        <taxon>Pezizomycotina</taxon>
        <taxon>Sordariomycetes</taxon>
        <taxon>Sordariomycetidae</taxon>
        <taxon>Sordariales</taxon>
        <taxon>Lasiosphaeriaceae</taxon>
        <taxon>Apodospora</taxon>
    </lineage>
</organism>
<dbReference type="Proteomes" id="UP001283341">
    <property type="component" value="Unassembled WGS sequence"/>
</dbReference>
<dbReference type="PROSITE" id="PS50297">
    <property type="entry name" value="ANK_REP_REGION"/>
    <property type="match status" value="1"/>
</dbReference>
<name>A0AAE0HU93_9PEZI</name>
<keyword evidence="1" id="KW-0040">ANK repeat</keyword>
<reference evidence="3" key="1">
    <citation type="journal article" date="2023" name="Mol. Phylogenet. Evol.">
        <title>Genome-scale phylogeny and comparative genomics of the fungal order Sordariales.</title>
        <authorList>
            <person name="Hensen N."/>
            <person name="Bonometti L."/>
            <person name="Westerberg I."/>
            <person name="Brannstrom I.O."/>
            <person name="Guillou S."/>
            <person name="Cros-Aarteil S."/>
            <person name="Calhoun S."/>
            <person name="Haridas S."/>
            <person name="Kuo A."/>
            <person name="Mondo S."/>
            <person name="Pangilinan J."/>
            <person name="Riley R."/>
            <person name="LaButti K."/>
            <person name="Andreopoulos B."/>
            <person name="Lipzen A."/>
            <person name="Chen C."/>
            <person name="Yan M."/>
            <person name="Daum C."/>
            <person name="Ng V."/>
            <person name="Clum A."/>
            <person name="Steindorff A."/>
            <person name="Ohm R.A."/>
            <person name="Martin F."/>
            <person name="Silar P."/>
            <person name="Natvig D.O."/>
            <person name="Lalanne C."/>
            <person name="Gautier V."/>
            <person name="Ament-Velasquez S.L."/>
            <person name="Kruys A."/>
            <person name="Hutchinson M.I."/>
            <person name="Powell A.J."/>
            <person name="Barry K."/>
            <person name="Miller A.N."/>
            <person name="Grigoriev I.V."/>
            <person name="Debuchy R."/>
            <person name="Gladieux P."/>
            <person name="Hiltunen Thoren M."/>
            <person name="Johannesson H."/>
        </authorList>
    </citation>
    <scope>NUCLEOTIDE SEQUENCE</scope>
    <source>
        <strain evidence="3">CBS 118394</strain>
    </source>
</reference>
<dbReference type="SMART" id="SM00248">
    <property type="entry name" value="ANK"/>
    <property type="match status" value="2"/>
</dbReference>
<evidence type="ECO:0000256" key="1">
    <source>
        <dbReference type="PROSITE-ProRule" id="PRU00023"/>
    </source>
</evidence>
<dbReference type="Pfam" id="PF12796">
    <property type="entry name" value="Ank_2"/>
    <property type="match status" value="1"/>
</dbReference>
<dbReference type="EMBL" id="JAUEDM010000008">
    <property type="protein sequence ID" value="KAK3313000.1"/>
    <property type="molecule type" value="Genomic_DNA"/>
</dbReference>
<accession>A0AAE0HU93</accession>
<dbReference type="SUPFAM" id="SSF81383">
    <property type="entry name" value="F-box domain"/>
    <property type="match status" value="1"/>
</dbReference>
<feature type="region of interest" description="Disordered" evidence="2">
    <location>
        <begin position="265"/>
        <end position="285"/>
    </location>
</feature>
<comment type="caution">
    <text evidence="3">The sequence shown here is derived from an EMBL/GenBank/DDBJ whole genome shotgun (WGS) entry which is preliminary data.</text>
</comment>
<sequence length="300" mass="32406">MPGLVTISWPSQPPTETSATSISDINCAAGAGCHLAVSEEQSPIINQVSTPSCLEVLPTELLLEIISFLPTLEGLTNLIRCNKLLRHRLEPMLYSSQVDRDTALSWACITGNLAMIRRVVSYGASPSRLSHQDGDLTLCLAIKHNQIEVFKLLLELGASLCGTGISRQAESIHVKQAMKRLQSSKRLPLLRAFLEAGLDLQARSIHSPEVAFPLIRPIASGAADPDLVRSPPRPQREPESCLIAMEARVRHAFVRGNSARIARDCPATAGTGRENPRPGSSLSDMETVAYPGVCGGLRHV</sequence>
<proteinExistence type="predicted"/>
<dbReference type="AlphaFoldDB" id="A0AAE0HU93"/>
<feature type="repeat" description="ANK" evidence="1">
    <location>
        <begin position="133"/>
        <end position="160"/>
    </location>
</feature>
<dbReference type="InterPro" id="IPR036770">
    <property type="entry name" value="Ankyrin_rpt-contain_sf"/>
</dbReference>
<feature type="region of interest" description="Disordered" evidence="2">
    <location>
        <begin position="1"/>
        <end position="20"/>
    </location>
</feature>
<evidence type="ECO:0000256" key="2">
    <source>
        <dbReference type="SAM" id="MobiDB-lite"/>
    </source>
</evidence>
<protein>
    <recommendedName>
        <fullName evidence="5">F-box domain-containing protein</fullName>
    </recommendedName>
</protein>
<reference evidence="3" key="2">
    <citation type="submission" date="2023-06" db="EMBL/GenBank/DDBJ databases">
        <authorList>
            <consortium name="Lawrence Berkeley National Laboratory"/>
            <person name="Haridas S."/>
            <person name="Hensen N."/>
            <person name="Bonometti L."/>
            <person name="Westerberg I."/>
            <person name="Brannstrom I.O."/>
            <person name="Guillou S."/>
            <person name="Cros-Aarteil S."/>
            <person name="Calhoun S."/>
            <person name="Kuo A."/>
            <person name="Mondo S."/>
            <person name="Pangilinan J."/>
            <person name="Riley R."/>
            <person name="Labutti K."/>
            <person name="Andreopoulos B."/>
            <person name="Lipzen A."/>
            <person name="Chen C."/>
            <person name="Yanf M."/>
            <person name="Daum C."/>
            <person name="Ng V."/>
            <person name="Clum A."/>
            <person name="Steindorff A."/>
            <person name="Ohm R."/>
            <person name="Martin F."/>
            <person name="Silar P."/>
            <person name="Natvig D."/>
            <person name="Lalanne C."/>
            <person name="Gautier V."/>
            <person name="Ament-Velasquez S.L."/>
            <person name="Kruys A."/>
            <person name="Hutchinson M.I."/>
            <person name="Powell A.J."/>
            <person name="Barry K."/>
            <person name="Miller A.N."/>
            <person name="Grigoriev I.V."/>
            <person name="Debuchy R."/>
            <person name="Gladieux P."/>
            <person name="Thoren M.H."/>
            <person name="Johannesson H."/>
        </authorList>
    </citation>
    <scope>NUCLEOTIDE SEQUENCE</scope>
    <source>
        <strain evidence="3">CBS 118394</strain>
    </source>
</reference>
<evidence type="ECO:0000313" key="3">
    <source>
        <dbReference type="EMBL" id="KAK3313000.1"/>
    </source>
</evidence>
<evidence type="ECO:0000313" key="4">
    <source>
        <dbReference type="Proteomes" id="UP001283341"/>
    </source>
</evidence>